<organism evidence="3 4">
    <name type="scientific">Amaricoccus macauensis</name>
    <dbReference type="NCBI Taxonomy" id="57001"/>
    <lineage>
        <taxon>Bacteria</taxon>
        <taxon>Pseudomonadati</taxon>
        <taxon>Pseudomonadota</taxon>
        <taxon>Alphaproteobacteria</taxon>
        <taxon>Rhodobacterales</taxon>
        <taxon>Paracoccaceae</taxon>
        <taxon>Amaricoccus</taxon>
    </lineage>
</organism>
<evidence type="ECO:0000313" key="3">
    <source>
        <dbReference type="EMBL" id="MBB5223198.1"/>
    </source>
</evidence>
<dbReference type="RefSeq" id="WP_184151602.1">
    <property type="nucleotide sequence ID" value="NZ_JACHFM010000003.1"/>
</dbReference>
<evidence type="ECO:0000313" key="4">
    <source>
        <dbReference type="Proteomes" id="UP000549457"/>
    </source>
</evidence>
<dbReference type="SUPFAM" id="SSF53474">
    <property type="entry name" value="alpha/beta-Hydrolases"/>
    <property type="match status" value="1"/>
</dbReference>
<protein>
    <submittedName>
        <fullName evidence="3">Pimeloyl-ACP methyl ester carboxylesterase</fullName>
    </submittedName>
</protein>
<dbReference type="PANTHER" id="PTHR37946:SF1">
    <property type="entry name" value="SLL1969 PROTEIN"/>
    <property type="match status" value="1"/>
</dbReference>
<reference evidence="3 4" key="1">
    <citation type="submission" date="2020-08" db="EMBL/GenBank/DDBJ databases">
        <title>Genomic Encyclopedia of Type Strains, Phase IV (KMG-IV): sequencing the most valuable type-strain genomes for metagenomic binning, comparative biology and taxonomic classification.</title>
        <authorList>
            <person name="Goeker M."/>
        </authorList>
    </citation>
    <scope>NUCLEOTIDE SEQUENCE [LARGE SCALE GENOMIC DNA]</scope>
    <source>
        <strain evidence="3 4">DSM 101730</strain>
    </source>
</reference>
<dbReference type="InterPro" id="IPR000073">
    <property type="entry name" value="AB_hydrolase_1"/>
</dbReference>
<dbReference type="Pfam" id="PF00561">
    <property type="entry name" value="Abhydrolase_1"/>
    <property type="match status" value="1"/>
</dbReference>
<dbReference type="Gene3D" id="3.40.50.1820">
    <property type="entry name" value="alpha/beta hydrolase"/>
    <property type="match status" value="1"/>
</dbReference>
<dbReference type="InterPro" id="IPR029058">
    <property type="entry name" value="AB_hydrolase_fold"/>
</dbReference>
<keyword evidence="1" id="KW-0732">Signal</keyword>
<feature type="domain" description="AB hydrolase-1" evidence="2">
    <location>
        <begin position="32"/>
        <end position="127"/>
    </location>
</feature>
<keyword evidence="4" id="KW-1185">Reference proteome</keyword>
<accession>A0A840SRN4</accession>
<evidence type="ECO:0000259" key="2">
    <source>
        <dbReference type="Pfam" id="PF00561"/>
    </source>
</evidence>
<gene>
    <name evidence="3" type="ORF">HNP73_003145</name>
</gene>
<proteinExistence type="predicted"/>
<dbReference type="EMBL" id="JACHFM010000003">
    <property type="protein sequence ID" value="MBB5223198.1"/>
    <property type="molecule type" value="Genomic_DNA"/>
</dbReference>
<feature type="signal peptide" evidence="1">
    <location>
        <begin position="1"/>
        <end position="19"/>
    </location>
</feature>
<name>A0A840SRN4_9RHOB</name>
<dbReference type="Proteomes" id="UP000549457">
    <property type="component" value="Unassembled WGS sequence"/>
</dbReference>
<dbReference type="PANTHER" id="PTHR37946">
    <property type="entry name" value="SLL1969 PROTEIN"/>
    <property type="match status" value="1"/>
</dbReference>
<comment type="caution">
    <text evidence="3">The sequence shown here is derived from an EMBL/GenBank/DDBJ whole genome shotgun (WGS) entry which is preliminary data.</text>
</comment>
<feature type="chain" id="PRO_5032473947" evidence="1">
    <location>
        <begin position="20"/>
        <end position="266"/>
    </location>
</feature>
<sequence>MPRAITLLALALAACSPHLPTTGPLPGAGQCVVLMHGLGRSENSLWIMEEMLTAGGYRVVNRGYPSTETSIESLLGHVSDSVAACGSDRINFVTHSMGGILVRAWLAGHRPENLGRVVMLAPPNHGAEVADTLGNLALFSRIAGPAGQELRTGADAVPERLGPVHFDLGVIAGDRSINPLFSSMIPGPNDGMVSVESTKVAGMADHIVVPATHTFLMNNPLVIAQVMTFLQTGAFDHQLGMREVVERVMLHRRSGVDLGRTRETRG</sequence>
<dbReference type="AlphaFoldDB" id="A0A840SRN4"/>
<evidence type="ECO:0000256" key="1">
    <source>
        <dbReference type="SAM" id="SignalP"/>
    </source>
</evidence>
<dbReference type="PROSITE" id="PS51257">
    <property type="entry name" value="PROKAR_LIPOPROTEIN"/>
    <property type="match status" value="1"/>
</dbReference>